<reference evidence="4" key="2">
    <citation type="submission" date="2020-12" db="EMBL/GenBank/DDBJ databases">
        <title>New Spironucleus salmonicida genome in near-complete chromosomes.</title>
        <authorList>
            <person name="Xu F."/>
            <person name="Kurt Z."/>
            <person name="Jimenez-Gonzalez A."/>
            <person name="Astvaldsson A."/>
            <person name="Andersson J.O."/>
            <person name="Svard S.G."/>
        </authorList>
    </citation>
    <scope>NUCLEOTIDE SEQUENCE</scope>
    <source>
        <strain evidence="4">ATCC 50377</strain>
    </source>
</reference>
<dbReference type="InterPro" id="IPR006212">
    <property type="entry name" value="Furin_repeat"/>
</dbReference>
<dbReference type="AlphaFoldDB" id="V6LTY5"/>
<dbReference type="SMART" id="SM00181">
    <property type="entry name" value="EGF"/>
    <property type="match status" value="10"/>
</dbReference>
<gene>
    <name evidence="3" type="ORF">SS50377_15963</name>
    <name evidence="4" type="ORF">SS50377_21393</name>
</gene>
<evidence type="ECO:0000313" key="5">
    <source>
        <dbReference type="Proteomes" id="UP000018208"/>
    </source>
</evidence>
<dbReference type="EMBL" id="AUWU02000002">
    <property type="protein sequence ID" value="KAH0575864.1"/>
    <property type="molecule type" value="Genomic_DNA"/>
</dbReference>
<dbReference type="Proteomes" id="UP000018208">
    <property type="component" value="Unassembled WGS sequence"/>
</dbReference>
<organism evidence="3">
    <name type="scientific">Spironucleus salmonicida</name>
    <dbReference type="NCBI Taxonomy" id="348837"/>
    <lineage>
        <taxon>Eukaryota</taxon>
        <taxon>Metamonada</taxon>
        <taxon>Diplomonadida</taxon>
        <taxon>Hexamitidae</taxon>
        <taxon>Hexamitinae</taxon>
        <taxon>Spironucleus</taxon>
    </lineage>
</organism>
<evidence type="ECO:0000313" key="4">
    <source>
        <dbReference type="EMBL" id="KAH0575864.1"/>
    </source>
</evidence>
<dbReference type="EMBL" id="KI546123">
    <property type="protein sequence ID" value="EST44239.1"/>
    <property type="molecule type" value="Genomic_DNA"/>
</dbReference>
<feature type="domain" description="EGF-like" evidence="2">
    <location>
        <begin position="507"/>
        <end position="538"/>
    </location>
</feature>
<feature type="domain" description="EGF-like" evidence="2">
    <location>
        <begin position="266"/>
        <end position="300"/>
    </location>
</feature>
<dbReference type="InterPro" id="IPR009030">
    <property type="entry name" value="Growth_fac_rcpt_cys_sf"/>
</dbReference>
<dbReference type="PANTHER" id="PTHR23275:SF100">
    <property type="entry name" value="EGF-LIKE DOMAIN-CONTAINING PROTEIN"/>
    <property type="match status" value="1"/>
</dbReference>
<evidence type="ECO:0000256" key="1">
    <source>
        <dbReference type="SAM" id="Phobius"/>
    </source>
</evidence>
<reference evidence="3 4" key="1">
    <citation type="journal article" date="2014" name="PLoS Genet.">
        <title>The Genome of Spironucleus salmonicida Highlights a Fish Pathogen Adapted to Fluctuating Environments.</title>
        <authorList>
            <person name="Xu F."/>
            <person name="Jerlstrom-Hultqvist J."/>
            <person name="Einarsson E."/>
            <person name="Astvaldsson A."/>
            <person name="Svard S.G."/>
            <person name="Andersson J.O."/>
        </authorList>
    </citation>
    <scope>NUCLEOTIDE SEQUENCE</scope>
    <source>
        <strain evidence="4">ATCC 50377</strain>
    </source>
</reference>
<dbReference type="PANTHER" id="PTHR23275">
    <property type="entry name" value="CABRIOLET.-RELATED"/>
    <property type="match status" value="1"/>
</dbReference>
<feature type="domain" description="EGF-like" evidence="2">
    <location>
        <begin position="637"/>
        <end position="672"/>
    </location>
</feature>
<accession>V6LTY5</accession>
<evidence type="ECO:0000259" key="2">
    <source>
        <dbReference type="SMART" id="SM00181"/>
    </source>
</evidence>
<keyword evidence="1" id="KW-1133">Transmembrane helix</keyword>
<sequence>MDSCQDKCVEGQYCDTTTNTCANCKVTYCSICNGPEQTCQKCLNRHYQDGQECISCSISSRKQCICGQAKNCVTCNDLGDSCEECMLGFDKKNITDSSCDICADGFIMVKDKCQRCAAGCDTCSSIDKCDSCKPGFEMTINQVCQKKCTGNIVYNETCLNGKYQECGDINQVVQCNCQYAINCLICDPQTYLCGQCLPGYQLKKSKCEKCEPEAFSLDKYCFSKCADKHCANCSSDNSQCEDCKDNYQLIMGSCTKCAHKNDTLCTCGTMINCAQCDPITGKKCYDCLIGYKKSSLGNCDDCANGYNKITQDDTFTCNKCSVENCHQCAANSDVCTKCESRYYLTGNTCTLCTVNNTQDCTCQNTPHCATCAAFNISRCDTCVKGYKHDLAGECSNCADGYCKRISTDQTTCTPCTDTNCAIFDVDKNHCTKCMNNFSLTSTNTCQTCAAGSAQNCSCGFSKNCELCAPATPSTCGSCLKGYKANARGSCVDCDAGFAMDTSKKCTECTVEHCQDCSTDITECSNCRDSFQLRSNVCQPCSETDNESCNCGISINCSTCDSTDISKCNICQTGYKLDDEKNCSICQTGYQMLNGICTYSCKLAITNGQFCAQEVPTSCGDISQTVECKCGDLANCYKCENSSCSACLGNYNLDAGNCDSCAAGFVKKEGNCVQEDAVSLSAGGIAGVVIAVLLVIGGLCVGGFFLARRCVGKRNLGNAEPLKIDNTVW</sequence>
<feature type="domain" description="EGF-like" evidence="2">
    <location>
        <begin position="176"/>
        <end position="208"/>
    </location>
</feature>
<protein>
    <submittedName>
        <fullName evidence="3">Cysteine-rich membrane protein 2</fullName>
    </submittedName>
</protein>
<feature type="domain" description="EGF-like" evidence="2">
    <location>
        <begin position="319"/>
        <end position="350"/>
    </location>
</feature>
<keyword evidence="5" id="KW-1185">Reference proteome</keyword>
<feature type="domain" description="EGF-like" evidence="2">
    <location>
        <begin position="224"/>
        <end position="255"/>
    </location>
</feature>
<dbReference type="InterPro" id="IPR052798">
    <property type="entry name" value="Giardia_VSA"/>
</dbReference>
<keyword evidence="1" id="KW-0472">Membrane</keyword>
<dbReference type="InterPro" id="IPR000742">
    <property type="entry name" value="EGF"/>
</dbReference>
<feature type="domain" description="EGF-like" evidence="2">
    <location>
        <begin position="115"/>
        <end position="145"/>
    </location>
</feature>
<proteinExistence type="predicted"/>
<feature type="domain" description="EGF-like" evidence="2">
    <location>
        <begin position="370"/>
        <end position="413"/>
    </location>
</feature>
<dbReference type="Gene3D" id="2.10.220.10">
    <property type="entry name" value="Hormone Receptor, Insulin-like Growth Factor Receptor 1, Chain A, domain 2"/>
    <property type="match status" value="2"/>
</dbReference>
<evidence type="ECO:0000313" key="3">
    <source>
        <dbReference type="EMBL" id="EST44239.1"/>
    </source>
</evidence>
<keyword evidence="1" id="KW-0812">Transmembrane</keyword>
<dbReference type="OrthoDB" id="10257656at2759"/>
<dbReference type="SMART" id="SM00261">
    <property type="entry name" value="FU"/>
    <property type="match status" value="9"/>
</dbReference>
<dbReference type="VEuPathDB" id="GiardiaDB:SS50377_21393"/>
<dbReference type="SUPFAM" id="SSF57184">
    <property type="entry name" value="Growth factor receptor domain"/>
    <property type="match status" value="4"/>
</dbReference>
<feature type="domain" description="EGF-like" evidence="2">
    <location>
        <begin position="74"/>
        <end position="114"/>
    </location>
</feature>
<feature type="transmembrane region" description="Helical" evidence="1">
    <location>
        <begin position="681"/>
        <end position="706"/>
    </location>
</feature>
<name>V6LTY5_9EUKA</name>
<feature type="domain" description="EGF-like" evidence="2">
    <location>
        <begin position="466"/>
        <end position="506"/>
    </location>
</feature>